<dbReference type="RefSeq" id="WP_379751070.1">
    <property type="nucleotide sequence ID" value="NZ_JBHTCP010000051.1"/>
</dbReference>
<feature type="transmembrane region" description="Helical" evidence="7">
    <location>
        <begin position="167"/>
        <end position="188"/>
    </location>
</feature>
<proteinExistence type="predicted"/>
<evidence type="ECO:0000256" key="1">
    <source>
        <dbReference type="ARBA" id="ARBA00004651"/>
    </source>
</evidence>
<protein>
    <submittedName>
        <fullName evidence="9">MFS transporter</fullName>
    </submittedName>
</protein>
<organism evidence="9 10">
    <name type="scientific">Fictibacillus iocasae</name>
    <dbReference type="NCBI Taxonomy" id="2715437"/>
    <lineage>
        <taxon>Bacteria</taxon>
        <taxon>Bacillati</taxon>
        <taxon>Bacillota</taxon>
        <taxon>Bacilli</taxon>
        <taxon>Bacillales</taxon>
        <taxon>Fictibacillaceae</taxon>
        <taxon>Fictibacillus</taxon>
    </lineage>
</organism>
<gene>
    <name evidence="9" type="ORF">ACFQPF_16740</name>
</gene>
<sequence>MSSTKPLLSLAPYRYLISAQLISNLGDWLSIMAIFTMAGLKWNATPLEMSLILLSLAVPMTVLGPVAGVLADRTERKVLMIGSDLARVFVMLLFISASEVWHVYILMFLLGVFSALFNPAKNGKLKEIVPDEHMQQANSISSIIENGTKIVGPAAGGALMTFIGTDVIYMIDAATFLLSALLLMKLPVRKHSRKQIDKDKVKTAFWSELSESLTFIKGVPFIFYGLFLTFVAMFVIQLADSQFVTLFRELKEVSPSLLGAVMTSSGAGFLVSGLLLSKLEIKKPAAAMAAGIIVLGAGFGLVGYLTYLQAPSPYFWASAVVFATTFGAGFMFIPFQTGVQQKTPVEMSGRVFGTVGSVTMFAAIIGPLASGIIGNMTGVLPLFLTSGFGLVFIGMVALILRRHLEKDEEHGTESIRRAQGTTTT</sequence>
<dbReference type="Proteomes" id="UP001596549">
    <property type="component" value="Unassembled WGS sequence"/>
</dbReference>
<evidence type="ECO:0000259" key="8">
    <source>
        <dbReference type="PROSITE" id="PS50850"/>
    </source>
</evidence>
<feature type="domain" description="Major facilitator superfamily (MFS) profile" evidence="8">
    <location>
        <begin position="1"/>
        <end position="405"/>
    </location>
</feature>
<accession>A0ABW2NV87</accession>
<evidence type="ECO:0000256" key="4">
    <source>
        <dbReference type="ARBA" id="ARBA00022692"/>
    </source>
</evidence>
<evidence type="ECO:0000313" key="10">
    <source>
        <dbReference type="Proteomes" id="UP001596549"/>
    </source>
</evidence>
<evidence type="ECO:0000256" key="7">
    <source>
        <dbReference type="SAM" id="Phobius"/>
    </source>
</evidence>
<feature type="transmembrane region" description="Helical" evidence="7">
    <location>
        <begin position="351"/>
        <end position="373"/>
    </location>
</feature>
<dbReference type="PANTHER" id="PTHR43266">
    <property type="entry name" value="MACROLIDE-EFFLUX PROTEIN"/>
    <property type="match status" value="1"/>
</dbReference>
<dbReference type="PROSITE" id="PS50850">
    <property type="entry name" value="MFS"/>
    <property type="match status" value="1"/>
</dbReference>
<reference evidence="10" key="1">
    <citation type="journal article" date="2019" name="Int. J. Syst. Evol. Microbiol.">
        <title>The Global Catalogue of Microorganisms (GCM) 10K type strain sequencing project: providing services to taxonomists for standard genome sequencing and annotation.</title>
        <authorList>
            <consortium name="The Broad Institute Genomics Platform"/>
            <consortium name="The Broad Institute Genome Sequencing Center for Infectious Disease"/>
            <person name="Wu L."/>
            <person name="Ma J."/>
        </authorList>
    </citation>
    <scope>NUCLEOTIDE SEQUENCE [LARGE SCALE GENOMIC DNA]</scope>
    <source>
        <strain evidence="10">NBRC 106396</strain>
    </source>
</reference>
<dbReference type="PANTHER" id="PTHR43266:SF2">
    <property type="entry name" value="MAJOR FACILITATOR SUPERFAMILY (MFS) PROFILE DOMAIN-CONTAINING PROTEIN"/>
    <property type="match status" value="1"/>
</dbReference>
<feature type="transmembrane region" description="Helical" evidence="7">
    <location>
        <begin position="288"/>
        <end position="308"/>
    </location>
</feature>
<feature type="transmembrane region" description="Helical" evidence="7">
    <location>
        <begin position="215"/>
        <end position="236"/>
    </location>
</feature>
<keyword evidence="2" id="KW-0813">Transport</keyword>
<keyword evidence="5 7" id="KW-1133">Transmembrane helix</keyword>
<evidence type="ECO:0000256" key="2">
    <source>
        <dbReference type="ARBA" id="ARBA00022448"/>
    </source>
</evidence>
<feature type="transmembrane region" description="Helical" evidence="7">
    <location>
        <begin position="314"/>
        <end position="339"/>
    </location>
</feature>
<dbReference type="EMBL" id="JBHTCP010000051">
    <property type="protein sequence ID" value="MFC7373289.1"/>
    <property type="molecule type" value="Genomic_DNA"/>
</dbReference>
<feature type="transmembrane region" description="Helical" evidence="7">
    <location>
        <begin position="379"/>
        <end position="400"/>
    </location>
</feature>
<dbReference type="SUPFAM" id="SSF103473">
    <property type="entry name" value="MFS general substrate transporter"/>
    <property type="match status" value="1"/>
</dbReference>
<feature type="transmembrane region" description="Helical" evidence="7">
    <location>
        <begin position="52"/>
        <end position="71"/>
    </location>
</feature>
<name>A0ABW2NV87_9BACL</name>
<dbReference type="InterPro" id="IPR036259">
    <property type="entry name" value="MFS_trans_sf"/>
</dbReference>
<dbReference type="InterPro" id="IPR020846">
    <property type="entry name" value="MFS_dom"/>
</dbReference>
<comment type="caution">
    <text evidence="9">The sequence shown here is derived from an EMBL/GenBank/DDBJ whole genome shotgun (WGS) entry which is preliminary data.</text>
</comment>
<feature type="transmembrane region" description="Helical" evidence="7">
    <location>
        <begin position="21"/>
        <end position="40"/>
    </location>
</feature>
<keyword evidence="10" id="KW-1185">Reference proteome</keyword>
<evidence type="ECO:0000256" key="6">
    <source>
        <dbReference type="ARBA" id="ARBA00023136"/>
    </source>
</evidence>
<feature type="transmembrane region" description="Helical" evidence="7">
    <location>
        <begin position="256"/>
        <end position="276"/>
    </location>
</feature>
<dbReference type="Pfam" id="PF07690">
    <property type="entry name" value="MFS_1"/>
    <property type="match status" value="1"/>
</dbReference>
<evidence type="ECO:0000256" key="5">
    <source>
        <dbReference type="ARBA" id="ARBA00022989"/>
    </source>
</evidence>
<dbReference type="Gene3D" id="1.20.1250.20">
    <property type="entry name" value="MFS general substrate transporter like domains"/>
    <property type="match status" value="1"/>
</dbReference>
<dbReference type="CDD" id="cd06173">
    <property type="entry name" value="MFS_MefA_like"/>
    <property type="match status" value="1"/>
</dbReference>
<evidence type="ECO:0000313" key="9">
    <source>
        <dbReference type="EMBL" id="MFC7373289.1"/>
    </source>
</evidence>
<comment type="subcellular location">
    <subcellularLocation>
        <location evidence="1">Cell membrane</location>
        <topology evidence="1">Multi-pass membrane protein</topology>
    </subcellularLocation>
</comment>
<evidence type="ECO:0000256" key="3">
    <source>
        <dbReference type="ARBA" id="ARBA00022475"/>
    </source>
</evidence>
<keyword evidence="6 7" id="KW-0472">Membrane</keyword>
<keyword evidence="3" id="KW-1003">Cell membrane</keyword>
<keyword evidence="4 7" id="KW-0812">Transmembrane</keyword>
<feature type="transmembrane region" description="Helical" evidence="7">
    <location>
        <begin position="92"/>
        <end position="117"/>
    </location>
</feature>
<dbReference type="InterPro" id="IPR011701">
    <property type="entry name" value="MFS"/>
</dbReference>